<dbReference type="SUPFAM" id="SSF53850">
    <property type="entry name" value="Periplasmic binding protein-like II"/>
    <property type="match status" value="1"/>
</dbReference>
<dbReference type="InterPro" id="IPR036388">
    <property type="entry name" value="WH-like_DNA-bd_sf"/>
</dbReference>
<evidence type="ECO:0000313" key="6">
    <source>
        <dbReference type="EMBL" id="EAY28583.1"/>
    </source>
</evidence>
<evidence type="ECO:0000313" key="7">
    <source>
        <dbReference type="Proteomes" id="UP000004095"/>
    </source>
</evidence>
<dbReference type="PRINTS" id="PR00039">
    <property type="entry name" value="HTHLYSR"/>
</dbReference>
<dbReference type="PANTHER" id="PTHR30126:SF94">
    <property type="entry name" value="LYSR FAMILY TRANSCRIPTIONAL REGULATOR"/>
    <property type="match status" value="1"/>
</dbReference>
<keyword evidence="4" id="KW-0804">Transcription</keyword>
<dbReference type="Pfam" id="PF03466">
    <property type="entry name" value="LysR_substrate"/>
    <property type="match status" value="1"/>
</dbReference>
<dbReference type="GO" id="GO:0003700">
    <property type="term" value="F:DNA-binding transcription factor activity"/>
    <property type="evidence" value="ECO:0007669"/>
    <property type="project" value="InterPro"/>
</dbReference>
<dbReference type="GO" id="GO:0000976">
    <property type="term" value="F:transcription cis-regulatory region binding"/>
    <property type="evidence" value="ECO:0007669"/>
    <property type="project" value="TreeGrafter"/>
</dbReference>
<reference evidence="6 7" key="1">
    <citation type="submission" date="2007-01" db="EMBL/GenBank/DDBJ databases">
        <authorList>
            <person name="Haygood M."/>
            <person name="Podell S."/>
            <person name="Anderson C."/>
            <person name="Hopkinson B."/>
            <person name="Roe K."/>
            <person name="Barbeau K."/>
            <person name="Gaasterland T."/>
            <person name="Ferriera S."/>
            <person name="Johnson J."/>
            <person name="Kravitz S."/>
            <person name="Beeson K."/>
            <person name="Sutton G."/>
            <person name="Rogers Y.-H."/>
            <person name="Friedman R."/>
            <person name="Frazier M."/>
            <person name="Venter J.C."/>
        </authorList>
    </citation>
    <scope>NUCLEOTIDE SEQUENCE [LARGE SCALE GENOMIC DNA]</scope>
    <source>
        <strain evidence="6 7">ATCC 23134</strain>
    </source>
</reference>
<name>A1ZM51_MICM2</name>
<keyword evidence="3" id="KW-0238">DNA-binding</keyword>
<sequence>MVSLEWYRTFKAVYKHKNYSRAAKELFMSQPAVSNQISMLEAAVGHKLFYRKSKGVEPTENAKFLNNLIIDALDKLEAVEAFYNKRAAKESQFFSLGMSPHAYHALFSGKLPSIGQHISFQFEESSQGLFELVNERKLDYAIVDKEVNTFDTLTAPIFQTSMCVVAHPNVDLQSVAQPIAQHNFAEIEAWLENQVWFSHSATNHYIKLFWLHCFNKRRPRIFTNYTIPNSFLMLNELCQTPGVAIALEHEINHFVEASKLQQVWAPENAPEVRYFLIAHKKKQAHFDAILTGLTQ</sequence>
<dbReference type="PROSITE" id="PS50931">
    <property type="entry name" value="HTH_LYSR"/>
    <property type="match status" value="1"/>
</dbReference>
<comment type="similarity">
    <text evidence="1">Belongs to the LysR transcriptional regulatory family.</text>
</comment>
<proteinExistence type="inferred from homology"/>
<protein>
    <submittedName>
        <fullName evidence="6">Putative transcription regulator</fullName>
    </submittedName>
</protein>
<dbReference type="AlphaFoldDB" id="A1ZM51"/>
<dbReference type="eggNOG" id="COG0583">
    <property type="taxonomic scope" value="Bacteria"/>
</dbReference>
<dbReference type="PANTHER" id="PTHR30126">
    <property type="entry name" value="HTH-TYPE TRANSCRIPTIONAL REGULATOR"/>
    <property type="match status" value="1"/>
</dbReference>
<dbReference type="RefSeq" id="WP_002697856.1">
    <property type="nucleotide sequence ID" value="NZ_AAWS01000015.1"/>
</dbReference>
<keyword evidence="7" id="KW-1185">Reference proteome</keyword>
<evidence type="ECO:0000256" key="4">
    <source>
        <dbReference type="ARBA" id="ARBA00023163"/>
    </source>
</evidence>
<evidence type="ECO:0000256" key="1">
    <source>
        <dbReference type="ARBA" id="ARBA00009437"/>
    </source>
</evidence>
<dbReference type="Pfam" id="PF00126">
    <property type="entry name" value="HTH_1"/>
    <property type="match status" value="1"/>
</dbReference>
<evidence type="ECO:0000256" key="2">
    <source>
        <dbReference type="ARBA" id="ARBA00023015"/>
    </source>
</evidence>
<dbReference type="SUPFAM" id="SSF46785">
    <property type="entry name" value="Winged helix' DNA-binding domain"/>
    <property type="match status" value="1"/>
</dbReference>
<gene>
    <name evidence="6" type="ORF">M23134_04430</name>
</gene>
<feature type="domain" description="HTH lysR-type" evidence="5">
    <location>
        <begin position="2"/>
        <end position="59"/>
    </location>
</feature>
<dbReference type="EMBL" id="AAWS01000015">
    <property type="protein sequence ID" value="EAY28583.1"/>
    <property type="molecule type" value="Genomic_DNA"/>
</dbReference>
<evidence type="ECO:0000256" key="3">
    <source>
        <dbReference type="ARBA" id="ARBA00023125"/>
    </source>
</evidence>
<keyword evidence="2" id="KW-0805">Transcription regulation</keyword>
<comment type="caution">
    <text evidence="6">The sequence shown here is derived from an EMBL/GenBank/DDBJ whole genome shotgun (WGS) entry which is preliminary data.</text>
</comment>
<dbReference type="Gene3D" id="1.10.10.10">
    <property type="entry name" value="Winged helix-like DNA-binding domain superfamily/Winged helix DNA-binding domain"/>
    <property type="match status" value="1"/>
</dbReference>
<organism evidence="6 7">
    <name type="scientific">Microscilla marina ATCC 23134</name>
    <dbReference type="NCBI Taxonomy" id="313606"/>
    <lineage>
        <taxon>Bacteria</taxon>
        <taxon>Pseudomonadati</taxon>
        <taxon>Bacteroidota</taxon>
        <taxon>Cytophagia</taxon>
        <taxon>Cytophagales</taxon>
        <taxon>Microscillaceae</taxon>
        <taxon>Microscilla</taxon>
    </lineage>
</organism>
<dbReference type="Gene3D" id="3.40.190.10">
    <property type="entry name" value="Periplasmic binding protein-like II"/>
    <property type="match status" value="2"/>
</dbReference>
<evidence type="ECO:0000259" key="5">
    <source>
        <dbReference type="PROSITE" id="PS50931"/>
    </source>
</evidence>
<dbReference type="InterPro" id="IPR036390">
    <property type="entry name" value="WH_DNA-bd_sf"/>
</dbReference>
<accession>A1ZM51</accession>
<dbReference type="InterPro" id="IPR000847">
    <property type="entry name" value="LysR_HTH_N"/>
</dbReference>
<dbReference type="InterPro" id="IPR005119">
    <property type="entry name" value="LysR_subst-bd"/>
</dbReference>
<dbReference type="Proteomes" id="UP000004095">
    <property type="component" value="Unassembled WGS sequence"/>
</dbReference>